<evidence type="ECO:0000313" key="3">
    <source>
        <dbReference type="Proteomes" id="UP000315700"/>
    </source>
</evidence>
<protein>
    <submittedName>
        <fullName evidence="2">Uncharacterized protein</fullName>
    </submittedName>
</protein>
<dbReference type="KEGG" id="ccos:Pan44_54250"/>
<feature type="region of interest" description="Disordered" evidence="1">
    <location>
        <begin position="1"/>
        <end position="58"/>
    </location>
</feature>
<reference evidence="2 3" key="1">
    <citation type="submission" date="2019-02" db="EMBL/GenBank/DDBJ databases">
        <title>Deep-cultivation of Planctomycetes and their phenomic and genomic characterization uncovers novel biology.</title>
        <authorList>
            <person name="Wiegand S."/>
            <person name="Jogler M."/>
            <person name="Boedeker C."/>
            <person name="Pinto D."/>
            <person name="Vollmers J."/>
            <person name="Rivas-Marin E."/>
            <person name="Kohn T."/>
            <person name="Peeters S.H."/>
            <person name="Heuer A."/>
            <person name="Rast P."/>
            <person name="Oberbeckmann S."/>
            <person name="Bunk B."/>
            <person name="Jeske O."/>
            <person name="Meyerdierks A."/>
            <person name="Storesund J.E."/>
            <person name="Kallscheuer N."/>
            <person name="Luecker S."/>
            <person name="Lage O.M."/>
            <person name="Pohl T."/>
            <person name="Merkel B.J."/>
            <person name="Hornburger P."/>
            <person name="Mueller R.-W."/>
            <person name="Bruemmer F."/>
            <person name="Labrenz M."/>
            <person name="Spormann A.M."/>
            <person name="Op den Camp H."/>
            <person name="Overmann J."/>
            <person name="Amann R."/>
            <person name="Jetten M.S.M."/>
            <person name="Mascher T."/>
            <person name="Medema M.H."/>
            <person name="Devos D.P."/>
            <person name="Kaster A.-K."/>
            <person name="Ovreas L."/>
            <person name="Rohde M."/>
            <person name="Galperin M.Y."/>
            <person name="Jogler C."/>
        </authorList>
    </citation>
    <scope>NUCLEOTIDE SEQUENCE [LARGE SCALE GENOMIC DNA]</scope>
    <source>
        <strain evidence="2 3">Pan44</strain>
    </source>
</reference>
<dbReference type="EMBL" id="CP036271">
    <property type="protein sequence ID" value="QDT57356.1"/>
    <property type="molecule type" value="Genomic_DNA"/>
</dbReference>
<keyword evidence="3" id="KW-1185">Reference proteome</keyword>
<accession>A0A517SMM8</accession>
<dbReference type="AlphaFoldDB" id="A0A517SMM8"/>
<dbReference type="InParanoid" id="A0A517SMM8"/>
<dbReference type="Proteomes" id="UP000315700">
    <property type="component" value="Chromosome"/>
</dbReference>
<evidence type="ECO:0000313" key="2">
    <source>
        <dbReference type="EMBL" id="QDT57356.1"/>
    </source>
</evidence>
<proteinExistence type="predicted"/>
<dbReference type="RefSeq" id="WP_197453681.1">
    <property type="nucleotide sequence ID" value="NZ_CP036271.1"/>
</dbReference>
<name>A0A517SMM8_9PLAN</name>
<organism evidence="2 3">
    <name type="scientific">Caulifigura coniformis</name>
    <dbReference type="NCBI Taxonomy" id="2527983"/>
    <lineage>
        <taxon>Bacteria</taxon>
        <taxon>Pseudomonadati</taxon>
        <taxon>Planctomycetota</taxon>
        <taxon>Planctomycetia</taxon>
        <taxon>Planctomycetales</taxon>
        <taxon>Planctomycetaceae</taxon>
        <taxon>Caulifigura</taxon>
    </lineage>
</organism>
<evidence type="ECO:0000256" key="1">
    <source>
        <dbReference type="SAM" id="MobiDB-lite"/>
    </source>
</evidence>
<gene>
    <name evidence="2" type="ORF">Pan44_54250</name>
</gene>
<sequence length="58" mass="5875">MAHGWSKLLGAATKSGLGRSGKHSLEGRGFIANTKDEGSPTLSYTTTAAGSKTLAAKP</sequence>
<feature type="compositionally biased region" description="Polar residues" evidence="1">
    <location>
        <begin position="40"/>
        <end position="50"/>
    </location>
</feature>